<evidence type="ECO:0000256" key="1">
    <source>
        <dbReference type="SAM" id="Coils"/>
    </source>
</evidence>
<feature type="chain" id="PRO_5009521099" description="DUF5667 domain-containing protein" evidence="2">
    <location>
        <begin position="27"/>
        <end position="475"/>
    </location>
</feature>
<accession>A0A1F5RZ31</accession>
<keyword evidence="1" id="KW-0175">Coiled coil</keyword>
<dbReference type="Proteomes" id="UP000177691">
    <property type="component" value="Unassembled WGS sequence"/>
</dbReference>
<name>A0A1F5RZ31_9BACT</name>
<evidence type="ECO:0000313" key="3">
    <source>
        <dbReference type="EMBL" id="OGF19699.1"/>
    </source>
</evidence>
<feature type="signal peptide" evidence="2">
    <location>
        <begin position="1"/>
        <end position="26"/>
    </location>
</feature>
<protein>
    <recommendedName>
        <fullName evidence="5">DUF5667 domain-containing protein</fullName>
    </recommendedName>
</protein>
<comment type="caution">
    <text evidence="3">The sequence shown here is derived from an EMBL/GenBank/DDBJ whole genome shotgun (WGS) entry which is preliminary data.</text>
</comment>
<evidence type="ECO:0008006" key="5">
    <source>
        <dbReference type="Google" id="ProtNLM"/>
    </source>
</evidence>
<evidence type="ECO:0000256" key="2">
    <source>
        <dbReference type="SAM" id="SignalP"/>
    </source>
</evidence>
<feature type="coiled-coil region" evidence="1">
    <location>
        <begin position="83"/>
        <end position="110"/>
    </location>
</feature>
<gene>
    <name evidence="3" type="ORF">A3D54_02200</name>
</gene>
<feature type="coiled-coil region" evidence="1">
    <location>
        <begin position="356"/>
        <end position="383"/>
    </location>
</feature>
<dbReference type="EMBL" id="MFFU01000007">
    <property type="protein sequence ID" value="OGF19699.1"/>
    <property type="molecule type" value="Genomic_DNA"/>
</dbReference>
<organism evidence="3 4">
    <name type="scientific">Candidatus Falkowbacteria bacterium RIFCSPHIGHO2_02_FULL_45_15</name>
    <dbReference type="NCBI Taxonomy" id="1797987"/>
    <lineage>
        <taxon>Bacteria</taxon>
        <taxon>Candidatus Falkowiibacteriota</taxon>
    </lineage>
</organism>
<sequence length="475" mass="51886">MIQNKNIVIAALTIALAATVSLPALAQEQPPLPNIPQIPSGVQGMPEGIPENIPEGMSGGPLNGKVQMGPSEEQLQKIEAQKLKGQKQAAAGMEKGLKQMEAQYAKLEKNKIAVPAEIKAKLQKARAIVEAVKNAKTSEELEAIDTEEFAVLMDELGSAVGEIQKQAQMLVGLKKAAKGMQKTIATFENQIAKLTKRGLTIPPETTDNLKKIKAIIAAINANKSIEELEALGWEEIGDIMDQLGESRRELEMLARWPQAVKQIDKEITNLGKVAKKLETTVNKLKTKEIDLTENLAKFKTGLEEIKAARAAAEQTMKSGDAAGAFDALEENVFGKISEIYEEQRVIETMANLGRFAADYKKGIASAQQQINSLKKKKINTAELEDILNRTKTKGNEVLALLKAKPLDEEAIVDGLEALSELRNEFGDKLDELGGGAAMPWEQGKQQFQAIQLPKEFQQFSQQLQVKQPAQQPAQE</sequence>
<proteinExistence type="predicted"/>
<evidence type="ECO:0000313" key="4">
    <source>
        <dbReference type="Proteomes" id="UP000177691"/>
    </source>
</evidence>
<reference evidence="3 4" key="1">
    <citation type="journal article" date="2016" name="Nat. Commun.">
        <title>Thousands of microbial genomes shed light on interconnected biogeochemical processes in an aquifer system.</title>
        <authorList>
            <person name="Anantharaman K."/>
            <person name="Brown C.T."/>
            <person name="Hug L.A."/>
            <person name="Sharon I."/>
            <person name="Castelle C.J."/>
            <person name="Probst A.J."/>
            <person name="Thomas B.C."/>
            <person name="Singh A."/>
            <person name="Wilkins M.J."/>
            <person name="Karaoz U."/>
            <person name="Brodie E.L."/>
            <person name="Williams K.H."/>
            <person name="Hubbard S.S."/>
            <person name="Banfield J.F."/>
        </authorList>
    </citation>
    <scope>NUCLEOTIDE SEQUENCE [LARGE SCALE GENOMIC DNA]</scope>
</reference>
<dbReference type="AlphaFoldDB" id="A0A1F5RZ31"/>
<keyword evidence="2" id="KW-0732">Signal</keyword>